<protein>
    <submittedName>
        <fullName evidence="1">Uncharacterized protein</fullName>
    </submittedName>
</protein>
<sequence length="66" mass="7343">MGCIVVSIIFLLALASFTGRESTKAFFALLQYYAAGLADTRPLRNVFFLEVSERLGAQQDRVAQAW</sequence>
<dbReference type="AlphaFoldDB" id="A0A375J5I6"/>
<proteinExistence type="predicted"/>
<evidence type="ECO:0000313" key="1">
    <source>
        <dbReference type="EMBL" id="SPS00089.1"/>
    </source>
</evidence>
<accession>A0A375J5I6</accession>
<name>A0A375J5I6_9BURK</name>
<gene>
    <name evidence="1" type="ORF">CBM2634_B140101</name>
</gene>
<dbReference type="Proteomes" id="UP000256805">
    <property type="component" value="Unassembled WGS sequence"/>
</dbReference>
<reference evidence="1 2" key="1">
    <citation type="submission" date="2018-01" db="EMBL/GenBank/DDBJ databases">
        <authorList>
            <person name="Gaut B.S."/>
            <person name="Morton B.R."/>
            <person name="Clegg M.T."/>
            <person name="Duvall M.R."/>
        </authorList>
    </citation>
    <scope>NUCLEOTIDE SEQUENCE [LARGE SCALE GENOMIC DNA]</scope>
    <source>
        <strain evidence="1">Cupriavidus taiwanensis cmp 52</strain>
    </source>
</reference>
<evidence type="ECO:0000313" key="2">
    <source>
        <dbReference type="Proteomes" id="UP000256805"/>
    </source>
</evidence>
<dbReference type="EMBL" id="OVTA01000037">
    <property type="protein sequence ID" value="SPS00089.1"/>
    <property type="molecule type" value="Genomic_DNA"/>
</dbReference>
<organism evidence="1 2">
    <name type="scientific">Cupriavidus taiwanensis</name>
    <dbReference type="NCBI Taxonomy" id="164546"/>
    <lineage>
        <taxon>Bacteria</taxon>
        <taxon>Pseudomonadati</taxon>
        <taxon>Pseudomonadota</taxon>
        <taxon>Betaproteobacteria</taxon>
        <taxon>Burkholderiales</taxon>
        <taxon>Burkholderiaceae</taxon>
        <taxon>Cupriavidus</taxon>
    </lineage>
</organism>